<reference evidence="1 2" key="1">
    <citation type="journal article" date="2020" name="Mol. Biol. Evol.">
        <title>Distinct Expression and Methylation Patterns for Genes with Different Fates following a Single Whole-Genome Duplication in Flowering Plants.</title>
        <authorList>
            <person name="Shi T."/>
            <person name="Rahmani R.S."/>
            <person name="Gugger P.F."/>
            <person name="Wang M."/>
            <person name="Li H."/>
            <person name="Zhang Y."/>
            <person name="Li Z."/>
            <person name="Wang Q."/>
            <person name="Van de Peer Y."/>
            <person name="Marchal K."/>
            <person name="Chen J."/>
        </authorList>
    </citation>
    <scope>NUCLEOTIDE SEQUENCE [LARGE SCALE GENOMIC DNA]</scope>
    <source>
        <tissue evidence="1">Leaf</tissue>
    </source>
</reference>
<dbReference type="EMBL" id="DUZY01000002">
    <property type="protein sequence ID" value="DAD28462.1"/>
    <property type="molecule type" value="Genomic_DNA"/>
</dbReference>
<comment type="caution">
    <text evidence="1">The sequence shown here is derived from an EMBL/GenBank/DDBJ whole genome shotgun (WGS) entry which is preliminary data.</text>
</comment>
<organism evidence="1 2">
    <name type="scientific">Nelumbo nucifera</name>
    <name type="common">Sacred lotus</name>
    <dbReference type="NCBI Taxonomy" id="4432"/>
    <lineage>
        <taxon>Eukaryota</taxon>
        <taxon>Viridiplantae</taxon>
        <taxon>Streptophyta</taxon>
        <taxon>Embryophyta</taxon>
        <taxon>Tracheophyta</taxon>
        <taxon>Spermatophyta</taxon>
        <taxon>Magnoliopsida</taxon>
        <taxon>Proteales</taxon>
        <taxon>Nelumbonaceae</taxon>
        <taxon>Nelumbo</taxon>
    </lineage>
</organism>
<evidence type="ECO:0000313" key="1">
    <source>
        <dbReference type="EMBL" id="DAD28462.1"/>
    </source>
</evidence>
<name>A0A822Y864_NELNU</name>
<dbReference type="Proteomes" id="UP000607653">
    <property type="component" value="Unassembled WGS sequence"/>
</dbReference>
<gene>
    <name evidence="1" type="ORF">HUJ06_029931</name>
</gene>
<evidence type="ECO:0000313" key="2">
    <source>
        <dbReference type="Proteomes" id="UP000607653"/>
    </source>
</evidence>
<proteinExistence type="predicted"/>
<keyword evidence="2" id="KW-1185">Reference proteome</keyword>
<dbReference type="AlphaFoldDB" id="A0A822Y864"/>
<protein>
    <submittedName>
        <fullName evidence="1">Uncharacterized protein</fullName>
    </submittedName>
</protein>
<sequence>MHCTVGMSGHTYINQSVANNISGLSVFQSKLYLETLARKQQWTLVVRTQKLT</sequence>
<accession>A0A822Y864</accession>